<gene>
    <name evidence="7" type="ORF">DSOL_1691</name>
</gene>
<name>A0A1Q8QYG2_9FIRM</name>
<reference evidence="7 8" key="1">
    <citation type="submission" date="2016-09" db="EMBL/GenBank/DDBJ databases">
        <title>Complete genome of Desulfosporosinus sp. OL.</title>
        <authorList>
            <person name="Mardanov A."/>
            <person name="Beletsky A."/>
            <person name="Panova A."/>
            <person name="Karnachuk O."/>
            <person name="Ravin N."/>
        </authorList>
    </citation>
    <scope>NUCLEOTIDE SEQUENCE [LARGE SCALE GENOMIC DNA]</scope>
    <source>
        <strain evidence="7 8">OL</strain>
    </source>
</reference>
<comment type="similarity">
    <text evidence="1">Belongs to the sigma-70 factor family. ECF subfamily.</text>
</comment>
<evidence type="ECO:0000256" key="3">
    <source>
        <dbReference type="ARBA" id="ARBA00023082"/>
    </source>
</evidence>
<dbReference type="SUPFAM" id="SSF88659">
    <property type="entry name" value="Sigma3 and sigma4 domains of RNA polymerase sigma factors"/>
    <property type="match status" value="1"/>
</dbReference>
<dbReference type="EMBL" id="MLBF01000009">
    <property type="protein sequence ID" value="OLN32371.1"/>
    <property type="molecule type" value="Genomic_DNA"/>
</dbReference>
<dbReference type="STRING" id="1888891.DSOL_1691"/>
<dbReference type="PANTHER" id="PTHR43133">
    <property type="entry name" value="RNA POLYMERASE ECF-TYPE SIGMA FACTO"/>
    <property type="match status" value="1"/>
</dbReference>
<feature type="domain" description="RNA polymerase sigma-70 region 2" evidence="5">
    <location>
        <begin position="34"/>
        <end position="101"/>
    </location>
</feature>
<evidence type="ECO:0000259" key="5">
    <source>
        <dbReference type="Pfam" id="PF04542"/>
    </source>
</evidence>
<evidence type="ECO:0000256" key="4">
    <source>
        <dbReference type="ARBA" id="ARBA00023163"/>
    </source>
</evidence>
<dbReference type="InterPro" id="IPR039425">
    <property type="entry name" value="RNA_pol_sigma-70-like"/>
</dbReference>
<dbReference type="GO" id="GO:0003677">
    <property type="term" value="F:DNA binding"/>
    <property type="evidence" value="ECO:0007669"/>
    <property type="project" value="InterPro"/>
</dbReference>
<keyword evidence="4" id="KW-0804">Transcription</keyword>
<dbReference type="Gene3D" id="1.10.10.10">
    <property type="entry name" value="Winged helix-like DNA-binding domain superfamily/Winged helix DNA-binding domain"/>
    <property type="match status" value="1"/>
</dbReference>
<evidence type="ECO:0000256" key="1">
    <source>
        <dbReference type="ARBA" id="ARBA00010641"/>
    </source>
</evidence>
<protein>
    <submittedName>
        <fullName evidence="7">RNA polymerase sigma-54 factor RpoN</fullName>
    </submittedName>
</protein>
<keyword evidence="2" id="KW-0805">Transcription regulation</keyword>
<evidence type="ECO:0000259" key="6">
    <source>
        <dbReference type="Pfam" id="PF08281"/>
    </source>
</evidence>
<evidence type="ECO:0000256" key="2">
    <source>
        <dbReference type="ARBA" id="ARBA00023015"/>
    </source>
</evidence>
<dbReference type="Pfam" id="PF08281">
    <property type="entry name" value="Sigma70_r4_2"/>
    <property type="match status" value="1"/>
</dbReference>
<dbReference type="GO" id="GO:0006352">
    <property type="term" value="P:DNA-templated transcription initiation"/>
    <property type="evidence" value="ECO:0007669"/>
    <property type="project" value="InterPro"/>
</dbReference>
<dbReference type="SUPFAM" id="SSF88946">
    <property type="entry name" value="Sigma2 domain of RNA polymerase sigma factors"/>
    <property type="match status" value="1"/>
</dbReference>
<dbReference type="GO" id="GO:0016987">
    <property type="term" value="F:sigma factor activity"/>
    <property type="evidence" value="ECO:0007669"/>
    <property type="project" value="UniProtKB-KW"/>
</dbReference>
<evidence type="ECO:0000313" key="8">
    <source>
        <dbReference type="Proteomes" id="UP000186102"/>
    </source>
</evidence>
<dbReference type="NCBIfam" id="TIGR02937">
    <property type="entry name" value="sigma70-ECF"/>
    <property type="match status" value="1"/>
</dbReference>
<dbReference type="PANTHER" id="PTHR43133:SF51">
    <property type="entry name" value="RNA POLYMERASE SIGMA FACTOR"/>
    <property type="match status" value="1"/>
</dbReference>
<dbReference type="Proteomes" id="UP000186102">
    <property type="component" value="Unassembled WGS sequence"/>
</dbReference>
<evidence type="ECO:0000313" key="7">
    <source>
        <dbReference type="EMBL" id="OLN32371.1"/>
    </source>
</evidence>
<dbReference type="InterPro" id="IPR013249">
    <property type="entry name" value="RNA_pol_sigma70_r4_t2"/>
</dbReference>
<dbReference type="InterPro" id="IPR013324">
    <property type="entry name" value="RNA_pol_sigma_r3/r4-like"/>
</dbReference>
<organism evidence="7 8">
    <name type="scientific">Desulfosporosinus metallidurans</name>
    <dbReference type="NCBI Taxonomy" id="1888891"/>
    <lineage>
        <taxon>Bacteria</taxon>
        <taxon>Bacillati</taxon>
        <taxon>Bacillota</taxon>
        <taxon>Clostridia</taxon>
        <taxon>Eubacteriales</taxon>
        <taxon>Desulfitobacteriaceae</taxon>
        <taxon>Desulfosporosinus</taxon>
    </lineage>
</organism>
<feature type="domain" description="RNA polymerase sigma factor 70 region 4 type 2" evidence="6">
    <location>
        <begin position="130"/>
        <end position="181"/>
    </location>
</feature>
<dbReference type="AlphaFoldDB" id="A0A1Q8QYG2"/>
<accession>A0A1Q8QYG2</accession>
<dbReference type="InterPro" id="IPR036388">
    <property type="entry name" value="WH-like_DNA-bd_sf"/>
</dbReference>
<keyword evidence="8" id="KW-1185">Reference proteome</keyword>
<dbReference type="CDD" id="cd06171">
    <property type="entry name" value="Sigma70_r4"/>
    <property type="match status" value="1"/>
</dbReference>
<dbReference type="Pfam" id="PF04542">
    <property type="entry name" value="Sigma70_r2"/>
    <property type="match status" value="1"/>
</dbReference>
<comment type="caution">
    <text evidence="7">The sequence shown here is derived from an EMBL/GenBank/DDBJ whole genome shotgun (WGS) entry which is preliminary data.</text>
</comment>
<proteinExistence type="inferred from homology"/>
<keyword evidence="3" id="KW-0731">Sigma factor</keyword>
<dbReference type="InterPro" id="IPR013325">
    <property type="entry name" value="RNA_pol_sigma_r2"/>
</dbReference>
<dbReference type="Gene3D" id="1.10.1740.10">
    <property type="match status" value="1"/>
</dbReference>
<sequence length="205" mass="23897">MRVGLNSGLEPKKMEDAEIIRQVLAGHHEQFAGLVQRYQEPLIHFLRRILGSEDEILDCAQDAFLAAYRNLFRYTEEHPFRAWLYAIARNKALDLLRKRRRAGSQPLDETIVDHQPGPEEVSLANEQASMLSEVLNELPEHYKQALYLRYHQELTYEEIALVLQIPVSRVKTYLHRGKEKLRQHLERRDFHEGVGQRAMDSTISG</sequence>
<dbReference type="InterPro" id="IPR007627">
    <property type="entry name" value="RNA_pol_sigma70_r2"/>
</dbReference>
<dbReference type="InterPro" id="IPR014284">
    <property type="entry name" value="RNA_pol_sigma-70_dom"/>
</dbReference>